<dbReference type="Proteomes" id="UP000095282">
    <property type="component" value="Unplaced"/>
</dbReference>
<feature type="compositionally biased region" description="Basic residues" evidence="1">
    <location>
        <begin position="93"/>
        <end position="102"/>
    </location>
</feature>
<keyword evidence="2" id="KW-1185">Reference proteome</keyword>
<sequence>MDWIGSATRRNYPKIAMTESSRINDDRFKTWTRTAPNCSETHPVDSEEQDEREKYDNRSSLFRMAEKRSPCSPLPTMSTMGEAQRRLDERTRRLERRLRRKDQRPGGSARKKKLRKDIYKAPIWISRGDLEAMDFRGISARKSIEKPTFPLIACPMTGPVILETGFPSPEVSSEKKEKGYGKKLSTPGFSIICVVSGEDVEESRWDRLGGR</sequence>
<feature type="region of interest" description="Disordered" evidence="1">
    <location>
        <begin position="32"/>
        <end position="114"/>
    </location>
</feature>
<evidence type="ECO:0000313" key="2">
    <source>
        <dbReference type="Proteomes" id="UP000095282"/>
    </source>
</evidence>
<evidence type="ECO:0000313" key="3">
    <source>
        <dbReference type="WBParaSite" id="Csp11.Scaffold584.g4740.t1"/>
    </source>
</evidence>
<evidence type="ECO:0000256" key="1">
    <source>
        <dbReference type="SAM" id="MobiDB-lite"/>
    </source>
</evidence>
<protein>
    <submittedName>
        <fullName evidence="3">Uncharacterized protein</fullName>
    </submittedName>
</protein>
<accession>A0A1I7TD44</accession>
<dbReference type="AlphaFoldDB" id="A0A1I7TD44"/>
<organism evidence="2 3">
    <name type="scientific">Caenorhabditis tropicalis</name>
    <dbReference type="NCBI Taxonomy" id="1561998"/>
    <lineage>
        <taxon>Eukaryota</taxon>
        <taxon>Metazoa</taxon>
        <taxon>Ecdysozoa</taxon>
        <taxon>Nematoda</taxon>
        <taxon>Chromadorea</taxon>
        <taxon>Rhabditida</taxon>
        <taxon>Rhabditina</taxon>
        <taxon>Rhabditomorpha</taxon>
        <taxon>Rhabditoidea</taxon>
        <taxon>Rhabditidae</taxon>
        <taxon>Peloderinae</taxon>
        <taxon>Caenorhabditis</taxon>
    </lineage>
</organism>
<name>A0A1I7TD44_9PELO</name>
<feature type="compositionally biased region" description="Basic and acidic residues" evidence="1">
    <location>
        <begin position="83"/>
        <end position="92"/>
    </location>
</feature>
<proteinExistence type="predicted"/>
<dbReference type="WBParaSite" id="Csp11.Scaffold584.g4740.t1">
    <property type="protein sequence ID" value="Csp11.Scaffold584.g4740.t1"/>
    <property type="gene ID" value="Csp11.Scaffold584.g4740"/>
</dbReference>
<reference evidence="3" key="1">
    <citation type="submission" date="2016-11" db="UniProtKB">
        <authorList>
            <consortium name="WormBaseParasite"/>
        </authorList>
    </citation>
    <scope>IDENTIFICATION</scope>
</reference>